<dbReference type="GO" id="GO:0003887">
    <property type="term" value="F:DNA-directed DNA polymerase activity"/>
    <property type="evidence" value="ECO:0007669"/>
    <property type="project" value="UniProtKB-KW"/>
</dbReference>
<keyword evidence="1" id="KW-0548">Nucleotidyltransferase</keyword>
<dbReference type="EMBL" id="GBRH01178267">
    <property type="protein sequence ID" value="JAE19629.1"/>
    <property type="molecule type" value="Transcribed_RNA"/>
</dbReference>
<name>A0A0A9G876_ARUDO</name>
<evidence type="ECO:0000313" key="1">
    <source>
        <dbReference type="EMBL" id="JAE19629.1"/>
    </source>
</evidence>
<accession>A0A0A9G876</accession>
<protein>
    <submittedName>
        <fullName evidence="1">DNA-directed DNA polymerase family protein</fullName>
    </submittedName>
</protein>
<proteinExistence type="predicted"/>
<organism evidence="1">
    <name type="scientific">Arundo donax</name>
    <name type="common">Giant reed</name>
    <name type="synonym">Donax arundinaceus</name>
    <dbReference type="NCBI Taxonomy" id="35708"/>
    <lineage>
        <taxon>Eukaryota</taxon>
        <taxon>Viridiplantae</taxon>
        <taxon>Streptophyta</taxon>
        <taxon>Embryophyta</taxon>
        <taxon>Tracheophyta</taxon>
        <taxon>Spermatophyta</taxon>
        <taxon>Magnoliopsida</taxon>
        <taxon>Liliopsida</taxon>
        <taxon>Poales</taxon>
        <taxon>Poaceae</taxon>
        <taxon>PACMAD clade</taxon>
        <taxon>Arundinoideae</taxon>
        <taxon>Arundineae</taxon>
        <taxon>Arundo</taxon>
    </lineage>
</organism>
<reference evidence="1" key="1">
    <citation type="submission" date="2014-09" db="EMBL/GenBank/DDBJ databases">
        <authorList>
            <person name="Magalhaes I.L.F."/>
            <person name="Oliveira U."/>
            <person name="Santos F.R."/>
            <person name="Vidigal T.H.D.A."/>
            <person name="Brescovit A.D."/>
            <person name="Santos A.J."/>
        </authorList>
    </citation>
    <scope>NUCLEOTIDE SEQUENCE</scope>
    <source>
        <tissue evidence="1">Shoot tissue taken approximately 20 cm above the soil surface</tissue>
    </source>
</reference>
<sequence>MVRWGLFVHGLSCAPNHKGTSYMEIGFRHQLPLAVYQWRSRISSVLSIWWNLIQGKVIKINQACQWLNIIVSMPVIFSFPPRRIGCW</sequence>
<keyword evidence="1" id="KW-0239">DNA-directed DNA polymerase</keyword>
<keyword evidence="1" id="KW-0808">Transferase</keyword>
<reference evidence="1" key="2">
    <citation type="journal article" date="2015" name="Data Brief">
        <title>Shoot transcriptome of the giant reed, Arundo donax.</title>
        <authorList>
            <person name="Barrero R.A."/>
            <person name="Guerrero F.D."/>
            <person name="Moolhuijzen P."/>
            <person name="Goolsby J.A."/>
            <person name="Tidwell J."/>
            <person name="Bellgard S.E."/>
            <person name="Bellgard M.I."/>
        </authorList>
    </citation>
    <scope>NUCLEOTIDE SEQUENCE</scope>
    <source>
        <tissue evidence="1">Shoot tissue taken approximately 20 cm above the soil surface</tissue>
    </source>
</reference>
<dbReference type="AlphaFoldDB" id="A0A0A9G876"/>